<keyword evidence="2" id="KW-1185">Reference proteome</keyword>
<dbReference type="Proteomes" id="UP000193920">
    <property type="component" value="Unassembled WGS sequence"/>
</dbReference>
<reference evidence="1 2" key="1">
    <citation type="submission" date="2016-08" db="EMBL/GenBank/DDBJ databases">
        <title>A Parts List for Fungal Cellulosomes Revealed by Comparative Genomics.</title>
        <authorList>
            <consortium name="DOE Joint Genome Institute"/>
            <person name="Haitjema C.H."/>
            <person name="Gilmore S.P."/>
            <person name="Henske J.K."/>
            <person name="Solomon K.V."/>
            <person name="De Groot R."/>
            <person name="Kuo A."/>
            <person name="Mondo S.J."/>
            <person name="Salamov A.A."/>
            <person name="Labutti K."/>
            <person name="Zhao Z."/>
            <person name="Chiniquy J."/>
            <person name="Barry K."/>
            <person name="Brewer H.M."/>
            <person name="Purvine S.O."/>
            <person name="Wright A.T."/>
            <person name="Boxma B."/>
            <person name="Van Alen T."/>
            <person name="Hackstein J.H."/>
            <person name="Baker S.E."/>
            <person name="Grigoriev I.V."/>
            <person name="O'Malley M.A."/>
        </authorList>
    </citation>
    <scope>NUCLEOTIDE SEQUENCE [LARGE SCALE GENOMIC DNA]</scope>
    <source>
        <strain evidence="1 2">G1</strain>
    </source>
</reference>
<name>A0A1Y2FHE3_9FUNG</name>
<accession>A0A1Y2FHE3</accession>
<dbReference type="AlphaFoldDB" id="A0A1Y2FHE3"/>
<dbReference type="EMBL" id="MCOG01000007">
    <property type="protein sequence ID" value="ORY83378.1"/>
    <property type="molecule type" value="Genomic_DNA"/>
</dbReference>
<comment type="caution">
    <text evidence="1">The sequence shown here is derived from an EMBL/GenBank/DDBJ whole genome shotgun (WGS) entry which is preliminary data.</text>
</comment>
<protein>
    <submittedName>
        <fullName evidence="1">Uncharacterized protein</fullName>
    </submittedName>
</protein>
<organism evidence="1 2">
    <name type="scientific">Neocallimastix californiae</name>
    <dbReference type="NCBI Taxonomy" id="1754190"/>
    <lineage>
        <taxon>Eukaryota</taxon>
        <taxon>Fungi</taxon>
        <taxon>Fungi incertae sedis</taxon>
        <taxon>Chytridiomycota</taxon>
        <taxon>Chytridiomycota incertae sedis</taxon>
        <taxon>Neocallimastigomycetes</taxon>
        <taxon>Neocallimastigales</taxon>
        <taxon>Neocallimastigaceae</taxon>
        <taxon>Neocallimastix</taxon>
    </lineage>
</organism>
<evidence type="ECO:0000313" key="1">
    <source>
        <dbReference type="EMBL" id="ORY83378.1"/>
    </source>
</evidence>
<sequence>MNEAVKALAKKRYDEIRRTIIADSIDIVLNTIASQTKFEEKDKTFTTIKPKISPLLSDTFCFKKSTKNNIEKETPNDTPIQFSPNIYSAMEISFNELKLVDFTSVEINEGHHFFIFPLVIDNKDYIVTYAEKNKYSKRKIIKVMYNNVKVDESVITPELRKKYNFFNYINCLNISDN</sequence>
<gene>
    <name evidence="1" type="ORF">LY90DRAFT_697320</name>
</gene>
<evidence type="ECO:0000313" key="2">
    <source>
        <dbReference type="Proteomes" id="UP000193920"/>
    </source>
</evidence>
<proteinExistence type="predicted"/>